<evidence type="ECO:0000256" key="6">
    <source>
        <dbReference type="HAMAP-Rule" id="MF_01974"/>
    </source>
</evidence>
<accession>A0A226BZJ4</accession>
<feature type="binding site" evidence="6">
    <location>
        <position position="201"/>
    </location>
    <ligand>
        <name>a divalent metal cation</name>
        <dbReference type="ChEBI" id="CHEBI:60240"/>
        <label>2</label>
        <note>catalytic</note>
    </ligand>
</feature>
<dbReference type="GO" id="GO:0070006">
    <property type="term" value="F:metalloaminopeptidase activity"/>
    <property type="evidence" value="ECO:0007669"/>
    <property type="project" value="UniProtKB-UniRule"/>
</dbReference>
<dbReference type="InterPro" id="IPR002467">
    <property type="entry name" value="Pept_M24A_MAP1"/>
</dbReference>
<feature type="binding site" evidence="6">
    <location>
        <position position="175"/>
    </location>
    <ligand>
        <name>substrate</name>
    </ligand>
</feature>
<feature type="binding site" evidence="6">
    <location>
        <position position="168"/>
    </location>
    <ligand>
        <name>a divalent metal cation</name>
        <dbReference type="ChEBI" id="CHEBI:60240"/>
        <label>2</label>
        <note>catalytic</note>
    </ligand>
</feature>
<evidence type="ECO:0000256" key="4">
    <source>
        <dbReference type="ARBA" id="ARBA00022723"/>
    </source>
</evidence>
<dbReference type="GO" id="GO:0005829">
    <property type="term" value="C:cytosol"/>
    <property type="evidence" value="ECO:0007669"/>
    <property type="project" value="TreeGrafter"/>
</dbReference>
<dbReference type="GO" id="GO:0006508">
    <property type="term" value="P:proteolysis"/>
    <property type="evidence" value="ECO:0007669"/>
    <property type="project" value="UniProtKB-KW"/>
</dbReference>
<evidence type="ECO:0000259" key="8">
    <source>
        <dbReference type="Pfam" id="PF00557"/>
    </source>
</evidence>
<reference evidence="9 10" key="1">
    <citation type="submission" date="2017-06" db="EMBL/GenBank/DDBJ databases">
        <title>Draft Genome Sequence of Natranaerobius trueperi halophilic, alkalithermophilic bacteria from soda lakes.</title>
        <authorList>
            <person name="Zhao B."/>
        </authorList>
    </citation>
    <scope>NUCLEOTIDE SEQUENCE [LARGE SCALE GENOMIC DNA]</scope>
    <source>
        <strain evidence="9 10">DSM 18760</strain>
    </source>
</reference>
<dbReference type="GO" id="GO:0046872">
    <property type="term" value="F:metal ion binding"/>
    <property type="evidence" value="ECO:0007669"/>
    <property type="project" value="UniProtKB-UniRule"/>
</dbReference>
<organism evidence="9 10">
    <name type="scientific">Natranaerobius trueperi</name>
    <dbReference type="NCBI Taxonomy" id="759412"/>
    <lineage>
        <taxon>Bacteria</taxon>
        <taxon>Bacillati</taxon>
        <taxon>Bacillota</taxon>
        <taxon>Clostridia</taxon>
        <taxon>Natranaerobiales</taxon>
        <taxon>Natranaerobiaceae</taxon>
        <taxon>Natranaerobius</taxon>
    </lineage>
</organism>
<dbReference type="GO" id="GO:0004239">
    <property type="term" value="F:initiator methionyl aminopeptidase activity"/>
    <property type="evidence" value="ECO:0007669"/>
    <property type="project" value="UniProtKB-UniRule"/>
</dbReference>
<evidence type="ECO:0000313" key="9">
    <source>
        <dbReference type="EMBL" id="OWZ84468.1"/>
    </source>
</evidence>
<proteinExistence type="inferred from homology"/>
<dbReference type="AlphaFoldDB" id="A0A226BZJ4"/>
<evidence type="ECO:0000256" key="2">
    <source>
        <dbReference type="ARBA" id="ARBA00022438"/>
    </source>
</evidence>
<keyword evidence="5 6" id="KW-0378">Hydrolase</keyword>
<comment type="subunit">
    <text evidence="6">Monomer.</text>
</comment>
<keyword evidence="4 6" id="KW-0479">Metal-binding</keyword>
<name>A0A226BZJ4_9FIRM</name>
<keyword evidence="2 6" id="KW-0031">Aminopeptidase</keyword>
<dbReference type="Pfam" id="PF00557">
    <property type="entry name" value="Peptidase_M24"/>
    <property type="match status" value="1"/>
</dbReference>
<comment type="cofactor">
    <cofactor evidence="6">
        <name>Co(2+)</name>
        <dbReference type="ChEBI" id="CHEBI:48828"/>
    </cofactor>
    <cofactor evidence="6">
        <name>Zn(2+)</name>
        <dbReference type="ChEBI" id="CHEBI:29105"/>
    </cofactor>
    <cofactor evidence="6">
        <name>Mn(2+)</name>
        <dbReference type="ChEBI" id="CHEBI:29035"/>
    </cofactor>
    <cofactor evidence="6">
        <name>Fe(2+)</name>
        <dbReference type="ChEBI" id="CHEBI:29033"/>
    </cofactor>
    <text evidence="6">Binds 2 divalent metal cations per subunit. Has a high-affinity and a low affinity metal-binding site. The true nature of the physiological cofactor is under debate. The enzyme is active with cobalt, zinc, manganese or divalent iron ions. Most likely, methionine aminopeptidases function as mononuclear Fe(2+)-metalloproteases under physiological conditions, and the catalytically relevant metal-binding site has been assigned to the histidine-containing high-affinity site.</text>
</comment>
<evidence type="ECO:0000256" key="1">
    <source>
        <dbReference type="ARBA" id="ARBA00002521"/>
    </source>
</evidence>
<comment type="function">
    <text evidence="1 6">Removes the N-terminal methionine from nascent proteins. The N-terminal methionine is often cleaved when the second residue in the primary sequence is small and uncharged (Met-Ala-, Cys, Gly, Pro, Ser, Thr, or Val). Requires deformylation of the N(alpha)-formylated initiator methionine before it can be hydrolyzed.</text>
</comment>
<feature type="binding site" evidence="6">
    <location>
        <position position="232"/>
    </location>
    <ligand>
        <name>a divalent metal cation</name>
        <dbReference type="ChEBI" id="CHEBI:60240"/>
        <label>1</label>
    </ligand>
</feature>
<sequence>MIVIKSNQEIELMREAGRIVAKTHQELAKAIKPGITTVELDKLAEQCIRDHGATPSFKGYHGFPASICTSINDEVVHGIPGIRHLNEGDIISIDVGANYKGYHGDGAKTYPVGKIEDKLEYLMQVTEESLNKGIEQARPKNRLSDISHAIEKHVLDHDLAVVKKYVGHGIGSELHEKPEIANFGPPNKGPRLKKGMVFAIEPMVNFKSHEVDTLDDHWTVVTADRLPSAHYEHTVLITEDGPKILTQL</sequence>
<gene>
    <name evidence="6 9" type="primary">map</name>
    <name evidence="9" type="ORF">CDO51_02895</name>
</gene>
<feature type="binding site" evidence="6">
    <location>
        <position position="232"/>
    </location>
    <ligand>
        <name>a divalent metal cation</name>
        <dbReference type="ChEBI" id="CHEBI:60240"/>
        <label>2</label>
        <note>catalytic</note>
    </ligand>
</feature>
<dbReference type="InterPro" id="IPR001714">
    <property type="entry name" value="Pept_M24_MAP"/>
</dbReference>
<dbReference type="PANTHER" id="PTHR43330">
    <property type="entry name" value="METHIONINE AMINOPEPTIDASE"/>
    <property type="match status" value="1"/>
</dbReference>
<dbReference type="Gene3D" id="3.90.230.10">
    <property type="entry name" value="Creatinase/methionine aminopeptidase superfamily"/>
    <property type="match status" value="1"/>
</dbReference>
<feature type="binding site" evidence="6">
    <location>
        <position position="94"/>
    </location>
    <ligand>
        <name>a divalent metal cation</name>
        <dbReference type="ChEBI" id="CHEBI:60240"/>
        <label>1</label>
    </ligand>
</feature>
<dbReference type="OrthoDB" id="9802055at2"/>
<evidence type="ECO:0000256" key="3">
    <source>
        <dbReference type="ARBA" id="ARBA00022670"/>
    </source>
</evidence>
<dbReference type="InterPro" id="IPR000994">
    <property type="entry name" value="Pept_M24"/>
</dbReference>
<feature type="binding site" evidence="6">
    <location>
        <position position="105"/>
    </location>
    <ligand>
        <name>a divalent metal cation</name>
        <dbReference type="ChEBI" id="CHEBI:60240"/>
        <label>2</label>
        <note>catalytic</note>
    </ligand>
</feature>
<dbReference type="EMBL" id="NIQC01000004">
    <property type="protein sequence ID" value="OWZ84468.1"/>
    <property type="molecule type" value="Genomic_DNA"/>
</dbReference>
<comment type="caution">
    <text evidence="9">The sequence shown here is derived from an EMBL/GenBank/DDBJ whole genome shotgun (WGS) entry which is preliminary data.</text>
</comment>
<evidence type="ECO:0000256" key="7">
    <source>
        <dbReference type="RuleBase" id="RU003653"/>
    </source>
</evidence>
<feature type="binding site" evidence="6">
    <location>
        <position position="77"/>
    </location>
    <ligand>
        <name>substrate</name>
    </ligand>
</feature>
<evidence type="ECO:0000313" key="10">
    <source>
        <dbReference type="Proteomes" id="UP000214588"/>
    </source>
</evidence>
<dbReference type="HAMAP" id="MF_01974">
    <property type="entry name" value="MetAP_1"/>
    <property type="match status" value="1"/>
</dbReference>
<dbReference type="EC" id="3.4.11.18" evidence="6 7"/>
<protein>
    <recommendedName>
        <fullName evidence="6 7">Methionine aminopeptidase</fullName>
        <shortName evidence="6">MAP</shortName>
        <shortName evidence="6">MetAP</shortName>
        <ecNumber evidence="6 7">3.4.11.18</ecNumber>
    </recommendedName>
    <alternativeName>
        <fullName evidence="6">Peptidase M</fullName>
    </alternativeName>
</protein>
<evidence type="ECO:0000256" key="5">
    <source>
        <dbReference type="ARBA" id="ARBA00022801"/>
    </source>
</evidence>
<dbReference type="PRINTS" id="PR00599">
    <property type="entry name" value="MAPEPTIDASE"/>
</dbReference>
<dbReference type="Proteomes" id="UP000214588">
    <property type="component" value="Unassembled WGS sequence"/>
</dbReference>
<dbReference type="PROSITE" id="PS00680">
    <property type="entry name" value="MAP_1"/>
    <property type="match status" value="1"/>
</dbReference>
<keyword evidence="10" id="KW-1185">Reference proteome</keyword>
<dbReference type="InterPro" id="IPR036005">
    <property type="entry name" value="Creatinase/aminopeptidase-like"/>
</dbReference>
<dbReference type="SUPFAM" id="SSF55920">
    <property type="entry name" value="Creatinase/aminopeptidase"/>
    <property type="match status" value="1"/>
</dbReference>
<dbReference type="CDD" id="cd01086">
    <property type="entry name" value="MetAP1"/>
    <property type="match status" value="1"/>
</dbReference>
<dbReference type="RefSeq" id="WP_089022799.1">
    <property type="nucleotide sequence ID" value="NZ_NIQC01000004.1"/>
</dbReference>
<dbReference type="NCBIfam" id="TIGR00500">
    <property type="entry name" value="met_pdase_I"/>
    <property type="match status" value="1"/>
</dbReference>
<comment type="catalytic activity">
    <reaction evidence="6 7">
        <text>Release of N-terminal amino acids, preferentially methionine, from peptides and arylamides.</text>
        <dbReference type="EC" id="3.4.11.18"/>
    </reaction>
</comment>
<comment type="similarity">
    <text evidence="6">Belongs to the peptidase M24A family. Methionine aminopeptidase type 1 subfamily.</text>
</comment>
<feature type="binding site" evidence="6">
    <location>
        <position position="105"/>
    </location>
    <ligand>
        <name>a divalent metal cation</name>
        <dbReference type="ChEBI" id="CHEBI:60240"/>
        <label>1</label>
    </ligand>
</feature>
<dbReference type="PANTHER" id="PTHR43330:SF27">
    <property type="entry name" value="METHIONINE AMINOPEPTIDASE"/>
    <property type="match status" value="1"/>
</dbReference>
<keyword evidence="3 6" id="KW-0645">Protease</keyword>
<feature type="domain" description="Peptidase M24" evidence="8">
    <location>
        <begin position="11"/>
        <end position="239"/>
    </location>
</feature>